<protein>
    <recommendedName>
        <fullName evidence="1">TadE-like domain-containing protein</fullName>
    </recommendedName>
</protein>
<dbReference type="RefSeq" id="WP_101588784.1">
    <property type="nucleotide sequence ID" value="NZ_FXZM01000005.1"/>
</dbReference>
<dbReference type="InterPro" id="IPR012495">
    <property type="entry name" value="TadE-like_dom"/>
</dbReference>
<dbReference type="Pfam" id="PF07811">
    <property type="entry name" value="TadE"/>
    <property type="match status" value="1"/>
</dbReference>
<gene>
    <name evidence="2" type="ORF">BJEO58_01435</name>
</gene>
<reference evidence="3" key="1">
    <citation type="submission" date="2017-03" db="EMBL/GenBank/DDBJ databases">
        <authorList>
            <person name="Monnet C."/>
        </authorList>
    </citation>
    <scope>NUCLEOTIDE SEQUENCE [LARGE SCALE GENOMIC DNA]</scope>
    <source>
        <strain evidence="3">SJ5-8</strain>
    </source>
</reference>
<organism evidence="2 3">
    <name type="scientific">Brevibacterium jeotgali</name>
    <dbReference type="NCBI Taxonomy" id="1262550"/>
    <lineage>
        <taxon>Bacteria</taxon>
        <taxon>Bacillati</taxon>
        <taxon>Actinomycetota</taxon>
        <taxon>Actinomycetes</taxon>
        <taxon>Micrococcales</taxon>
        <taxon>Brevibacteriaceae</taxon>
        <taxon>Brevibacterium</taxon>
    </lineage>
</organism>
<evidence type="ECO:0000313" key="2">
    <source>
        <dbReference type="EMBL" id="SMY11844.1"/>
    </source>
</evidence>
<dbReference type="AlphaFoldDB" id="A0A2H1L4L3"/>
<keyword evidence="3" id="KW-1185">Reference proteome</keyword>
<dbReference type="OrthoDB" id="9988574at2"/>
<dbReference type="EMBL" id="FXZM01000005">
    <property type="protein sequence ID" value="SMY11844.1"/>
    <property type="molecule type" value="Genomic_DNA"/>
</dbReference>
<evidence type="ECO:0000313" key="3">
    <source>
        <dbReference type="Proteomes" id="UP000234462"/>
    </source>
</evidence>
<evidence type="ECO:0000259" key="1">
    <source>
        <dbReference type="Pfam" id="PF07811"/>
    </source>
</evidence>
<feature type="domain" description="TadE-like" evidence="1">
    <location>
        <begin position="16"/>
        <end position="58"/>
    </location>
</feature>
<name>A0A2H1L4L3_9MICO</name>
<sequence length="131" mass="13720">MSLRTSVARSTRRERGAVSVEFLGTATLLLAAGLIALQLMLAMHSMAQANSAARNGARAEAINAGSGTSAAHSAVGSSLQEHTRASCSGGYDITCRVEIDMPVLGIGWVRDLMPPLTVSRTAHFPRTEPLS</sequence>
<accession>A0A2H1L4L3</accession>
<proteinExistence type="predicted"/>
<dbReference type="Proteomes" id="UP000234462">
    <property type="component" value="Unassembled WGS sequence"/>
</dbReference>